<keyword evidence="6" id="KW-0460">Magnesium</keyword>
<dbReference type="AlphaFoldDB" id="A0AAF0BH82"/>
<dbReference type="PROSITE" id="PS01075">
    <property type="entry name" value="ACETATE_KINASE_1"/>
    <property type="match status" value="1"/>
</dbReference>
<comment type="catalytic activity">
    <reaction evidence="6">
        <text>acetate + ATP = acetyl phosphate + ADP</text>
        <dbReference type="Rhea" id="RHEA:11352"/>
        <dbReference type="ChEBI" id="CHEBI:22191"/>
        <dbReference type="ChEBI" id="CHEBI:30089"/>
        <dbReference type="ChEBI" id="CHEBI:30616"/>
        <dbReference type="ChEBI" id="CHEBI:456216"/>
        <dbReference type="EC" id="2.7.2.1"/>
    </reaction>
</comment>
<dbReference type="CDD" id="cd24010">
    <property type="entry name" value="ASKHA_NBD_AcK_PK"/>
    <property type="match status" value="1"/>
</dbReference>
<dbReference type="EC" id="2.7.2.1" evidence="6"/>
<dbReference type="PIRSF" id="PIRSF000722">
    <property type="entry name" value="Acetate_prop_kin"/>
    <property type="match status" value="1"/>
</dbReference>
<keyword evidence="6" id="KW-0963">Cytoplasm</keyword>
<proteinExistence type="inferred from homology"/>
<evidence type="ECO:0000256" key="5">
    <source>
        <dbReference type="ARBA" id="ARBA00022840"/>
    </source>
</evidence>
<dbReference type="SUPFAM" id="SSF53067">
    <property type="entry name" value="Actin-like ATPase domain"/>
    <property type="match status" value="2"/>
</dbReference>
<evidence type="ECO:0000256" key="6">
    <source>
        <dbReference type="HAMAP-Rule" id="MF_00020"/>
    </source>
</evidence>
<evidence type="ECO:0000313" key="9">
    <source>
        <dbReference type="Proteomes" id="UP001179600"/>
    </source>
</evidence>
<keyword evidence="6" id="KW-0479">Metal-binding</keyword>
<dbReference type="GO" id="GO:0005524">
    <property type="term" value="F:ATP binding"/>
    <property type="evidence" value="ECO:0007669"/>
    <property type="project" value="UniProtKB-KW"/>
</dbReference>
<keyword evidence="2 6" id="KW-0808">Transferase</keyword>
<dbReference type="GO" id="GO:0006085">
    <property type="term" value="P:acetyl-CoA biosynthetic process"/>
    <property type="evidence" value="ECO:0007669"/>
    <property type="project" value="UniProtKB-UniRule"/>
</dbReference>
<evidence type="ECO:0000256" key="7">
    <source>
        <dbReference type="RuleBase" id="RU003835"/>
    </source>
</evidence>
<dbReference type="GO" id="GO:0005737">
    <property type="term" value="C:cytoplasm"/>
    <property type="evidence" value="ECO:0007669"/>
    <property type="project" value="UniProtKB-SubCell"/>
</dbReference>
<feature type="site" description="Transition state stabilizer" evidence="6">
    <location>
        <position position="239"/>
    </location>
</feature>
<dbReference type="PROSITE" id="PS01076">
    <property type="entry name" value="ACETATE_KINASE_2"/>
    <property type="match status" value="1"/>
</dbReference>
<reference evidence="8" key="1">
    <citation type="submission" date="2023-01" db="EMBL/GenBank/DDBJ databases">
        <title>Oxazolidinone resistance genes in florfenicol resistant enterococci from beef cattle and veal calves at slaughter.</title>
        <authorList>
            <person name="Biggel M."/>
        </authorList>
    </citation>
    <scope>NUCLEOTIDE SEQUENCE</scope>
    <source>
        <strain evidence="8">K204-1</strain>
    </source>
</reference>
<feature type="binding site" evidence="6">
    <location>
        <begin position="329"/>
        <end position="333"/>
    </location>
    <ligand>
        <name>ATP</name>
        <dbReference type="ChEBI" id="CHEBI:30616"/>
    </ligand>
</feature>
<comment type="cofactor">
    <cofactor evidence="6">
        <name>Mg(2+)</name>
        <dbReference type="ChEBI" id="CHEBI:18420"/>
    </cofactor>
    <cofactor evidence="6">
        <name>Mn(2+)</name>
        <dbReference type="ChEBI" id="CHEBI:29035"/>
    </cofactor>
    <text evidence="6">Mg(2+). Can also accept Mn(2+).</text>
</comment>
<evidence type="ECO:0000256" key="3">
    <source>
        <dbReference type="ARBA" id="ARBA00022741"/>
    </source>
</evidence>
<dbReference type="InterPro" id="IPR043129">
    <property type="entry name" value="ATPase_NBD"/>
</dbReference>
<dbReference type="GO" id="GO:0000287">
    <property type="term" value="F:magnesium ion binding"/>
    <property type="evidence" value="ECO:0007669"/>
    <property type="project" value="UniProtKB-UniRule"/>
</dbReference>
<accession>A0AAF0BH82</accession>
<dbReference type="EMBL" id="CP116507">
    <property type="protein sequence ID" value="WCG22130.1"/>
    <property type="molecule type" value="Genomic_DNA"/>
</dbReference>
<comment type="subcellular location">
    <subcellularLocation>
        <location evidence="6">Cytoplasm</location>
    </subcellularLocation>
</comment>
<comment type="subunit">
    <text evidence="6">Homodimer.</text>
</comment>
<evidence type="ECO:0000256" key="2">
    <source>
        <dbReference type="ARBA" id="ARBA00022679"/>
    </source>
</evidence>
<dbReference type="PRINTS" id="PR00471">
    <property type="entry name" value="ACETATEKNASE"/>
</dbReference>
<dbReference type="Proteomes" id="UP001179600">
    <property type="component" value="Chromosome"/>
</dbReference>
<feature type="site" description="Transition state stabilizer" evidence="6">
    <location>
        <position position="179"/>
    </location>
</feature>
<keyword evidence="5 6" id="KW-0067">ATP-binding</keyword>
<feature type="binding site" evidence="6">
    <location>
        <position position="16"/>
    </location>
    <ligand>
        <name>ATP</name>
        <dbReference type="ChEBI" id="CHEBI:30616"/>
    </ligand>
</feature>
<sequence length="392" mass="43775">MSKKIMAINSGSSSLKFKLFEMPSETVMLEGQFERIGEQTSQFSYKYQGEKTIKKHPVYNHREAVEWLMREMVDVGILDSLEDIEGIGHRISHGGTYYKGATLIDETVMERIGELGTLSPLHNPVNLIGIKAFRDVLPMIPSVAIFDTSFSHTITPDKHVYAIPYHFYEEYGIKRYGFHGISHQYIAEQLPQYVAEEKLGRVISCHLGSGGSLSALSHGKTINNSMGFTPLAGIVMGTRSGDVDPQILPYIAEKTGKDVFEIKEMLNKESGLLGISKLSNDCRDVEEAAFAGNQQAQLALDVYIQSICKYIGSYLVDLGGLDTLVFTAGIGEHSSYIRTEVCKRLAFLGLKIDEDKNQKNETYIHHPTSQVDVIVIPTDEEIIIAREVFRKI</sequence>
<dbReference type="InterPro" id="IPR023865">
    <property type="entry name" value="Aliphatic_acid_kinase_CS"/>
</dbReference>
<feature type="binding site" evidence="6">
    <location>
        <position position="90"/>
    </location>
    <ligand>
        <name>substrate</name>
    </ligand>
</feature>
<dbReference type="Gene3D" id="3.30.420.40">
    <property type="match status" value="2"/>
</dbReference>
<feature type="active site" description="Proton donor/acceptor" evidence="6">
    <location>
        <position position="147"/>
    </location>
</feature>
<evidence type="ECO:0000313" key="8">
    <source>
        <dbReference type="EMBL" id="WCG22130.1"/>
    </source>
</evidence>
<feature type="binding site" evidence="6">
    <location>
        <position position="380"/>
    </location>
    <ligand>
        <name>Mg(2+)</name>
        <dbReference type="ChEBI" id="CHEBI:18420"/>
    </ligand>
</feature>
<comment type="function">
    <text evidence="6">Catalyzes the formation of acetyl phosphate from acetate and ATP. Can also catalyze the reverse reaction.</text>
</comment>
<dbReference type="InterPro" id="IPR000890">
    <property type="entry name" value="Aliphatic_acid_kin_short-chain"/>
</dbReference>
<protein>
    <recommendedName>
        <fullName evidence="6">Acetate kinase</fullName>
        <ecNumber evidence="6">2.7.2.1</ecNumber>
    </recommendedName>
    <alternativeName>
        <fullName evidence="6">Acetokinase</fullName>
    </alternativeName>
</protein>
<evidence type="ECO:0000256" key="4">
    <source>
        <dbReference type="ARBA" id="ARBA00022777"/>
    </source>
</evidence>
<dbReference type="RefSeq" id="WP_202585393.1">
    <property type="nucleotide sequence ID" value="NZ_BKBT01000015.1"/>
</dbReference>
<keyword evidence="4 6" id="KW-0418">Kinase</keyword>
<dbReference type="GO" id="GO:0008776">
    <property type="term" value="F:acetate kinase activity"/>
    <property type="evidence" value="ECO:0007669"/>
    <property type="project" value="UniProtKB-UniRule"/>
</dbReference>
<feature type="binding site" evidence="6">
    <location>
        <begin position="206"/>
        <end position="210"/>
    </location>
    <ligand>
        <name>ATP</name>
        <dbReference type="ChEBI" id="CHEBI:30616"/>
    </ligand>
</feature>
<dbReference type="NCBIfam" id="TIGR00016">
    <property type="entry name" value="ackA"/>
    <property type="match status" value="1"/>
</dbReference>
<dbReference type="GO" id="GO:0006083">
    <property type="term" value="P:acetate metabolic process"/>
    <property type="evidence" value="ECO:0007669"/>
    <property type="project" value="TreeGrafter"/>
</dbReference>
<feature type="binding site" evidence="6">
    <location>
        <position position="9"/>
    </location>
    <ligand>
        <name>Mg(2+)</name>
        <dbReference type="ChEBI" id="CHEBI:18420"/>
    </ligand>
</feature>
<dbReference type="Pfam" id="PF00871">
    <property type="entry name" value="Acetate_kinase"/>
    <property type="match status" value="1"/>
</dbReference>
<evidence type="ECO:0000256" key="1">
    <source>
        <dbReference type="ARBA" id="ARBA00008748"/>
    </source>
</evidence>
<organism evidence="8 9">
    <name type="scientific">Vagococcus lutrae</name>
    <dbReference type="NCBI Taxonomy" id="81947"/>
    <lineage>
        <taxon>Bacteria</taxon>
        <taxon>Bacillati</taxon>
        <taxon>Bacillota</taxon>
        <taxon>Bacilli</taxon>
        <taxon>Lactobacillales</taxon>
        <taxon>Enterococcaceae</taxon>
        <taxon>Vagococcus</taxon>
    </lineage>
</organism>
<dbReference type="InterPro" id="IPR004372">
    <property type="entry name" value="Ac/propionate_kinase"/>
</dbReference>
<comment type="pathway">
    <text evidence="6">Metabolic intermediate biosynthesis; acetyl-CoA biosynthesis; acetyl-CoA from acetate: step 1/2.</text>
</comment>
<dbReference type="PANTHER" id="PTHR21060:SF15">
    <property type="entry name" value="ACETATE KINASE-RELATED"/>
    <property type="match status" value="1"/>
</dbReference>
<keyword evidence="3 6" id="KW-0547">Nucleotide-binding</keyword>
<name>A0AAF0BH82_9ENTE</name>
<dbReference type="HAMAP" id="MF_00020">
    <property type="entry name" value="Acetate_kinase"/>
    <property type="match status" value="1"/>
</dbReference>
<comment type="similarity">
    <text evidence="1 6 7">Belongs to the acetokinase family.</text>
</comment>
<gene>
    <name evidence="6" type="primary">ackA</name>
    <name evidence="8" type="ORF">PML95_06920</name>
</gene>
<feature type="binding site" evidence="6">
    <location>
        <begin position="281"/>
        <end position="283"/>
    </location>
    <ligand>
        <name>ATP</name>
        <dbReference type="ChEBI" id="CHEBI:30616"/>
    </ligand>
</feature>
<dbReference type="PANTHER" id="PTHR21060">
    <property type="entry name" value="ACETATE KINASE"/>
    <property type="match status" value="1"/>
</dbReference>